<dbReference type="EMBL" id="CP018155">
    <property type="protein sequence ID" value="APG64810.1"/>
    <property type="molecule type" value="Genomic_DNA"/>
</dbReference>
<dbReference type="OrthoDB" id="954824at2"/>
<reference evidence="2 3" key="1">
    <citation type="submission" date="2016-11" db="EMBL/GenBank/DDBJ databases">
        <title>Tenacibaculum sp. LPB0136, isolated from marine environment.</title>
        <authorList>
            <person name="Kim E."/>
            <person name="Yi H."/>
        </authorList>
    </citation>
    <scope>NUCLEOTIDE SEQUENCE [LARGE SCALE GENOMIC DNA]</scope>
    <source>
        <strain evidence="2 3">LPB0136</strain>
    </source>
</reference>
<keyword evidence="1" id="KW-1133">Transmembrane helix</keyword>
<protein>
    <recommendedName>
        <fullName evidence="4">DUF3592 domain-containing protein</fullName>
    </recommendedName>
</protein>
<keyword evidence="1" id="KW-0472">Membrane</keyword>
<dbReference type="KEGG" id="ten:LPB136_05290"/>
<organism evidence="2 3">
    <name type="scientific">Tenacibaculum todarodis</name>
    <dbReference type="NCBI Taxonomy" id="1850252"/>
    <lineage>
        <taxon>Bacteria</taxon>
        <taxon>Pseudomonadati</taxon>
        <taxon>Bacteroidota</taxon>
        <taxon>Flavobacteriia</taxon>
        <taxon>Flavobacteriales</taxon>
        <taxon>Flavobacteriaceae</taxon>
        <taxon>Tenacibaculum</taxon>
    </lineage>
</organism>
<feature type="transmembrane region" description="Helical" evidence="1">
    <location>
        <begin position="108"/>
        <end position="132"/>
    </location>
</feature>
<evidence type="ECO:0008006" key="4">
    <source>
        <dbReference type="Google" id="ProtNLM"/>
    </source>
</evidence>
<dbReference type="RefSeq" id="WP_072555135.1">
    <property type="nucleotide sequence ID" value="NZ_CP018155.1"/>
</dbReference>
<proteinExistence type="predicted"/>
<dbReference type="AlphaFoldDB" id="A0A1L3JI40"/>
<dbReference type="Proteomes" id="UP000181898">
    <property type="component" value="Chromosome"/>
</dbReference>
<evidence type="ECO:0000313" key="2">
    <source>
        <dbReference type="EMBL" id="APG64810.1"/>
    </source>
</evidence>
<sequence>MIEYLYAALLIIGLLLLYFANKQYIISRNLINNGVKTKAKVIDLLKISSDDGYTYKPVFEYTNRLDETVTFESDVSSSPPAYRVGDYATIVYSKQDTEERKIVSFWGLYRWPIILLCFASPLLIISLSYFSYLYR</sequence>
<keyword evidence="3" id="KW-1185">Reference proteome</keyword>
<evidence type="ECO:0000256" key="1">
    <source>
        <dbReference type="SAM" id="Phobius"/>
    </source>
</evidence>
<dbReference type="STRING" id="1850252.LPB136_05290"/>
<keyword evidence="1" id="KW-0812">Transmembrane</keyword>
<accession>A0A1L3JI40</accession>
<name>A0A1L3JI40_9FLAO</name>
<evidence type="ECO:0000313" key="3">
    <source>
        <dbReference type="Proteomes" id="UP000181898"/>
    </source>
</evidence>
<feature type="transmembrane region" description="Helical" evidence="1">
    <location>
        <begin position="6"/>
        <end position="21"/>
    </location>
</feature>
<gene>
    <name evidence="2" type="ORF">LPB136_05290</name>
</gene>